<sequence length="144" mass="15098">MQSGQLRADNRIISFESRGTLTMTGCRIGSSDTVDGEIVLGDAATAGSAHVFQGCQIVSDLADPFTRSHPMFESGCSLLDNGATSQRGVRMALGEDQAFFLENGVMTLGSTTDFDVVIQALNGLALQVGDLDPVAAVGEIRLQS</sequence>
<reference evidence="1" key="1">
    <citation type="journal article" date="2015" name="Nature">
        <title>Complex archaea that bridge the gap between prokaryotes and eukaryotes.</title>
        <authorList>
            <person name="Spang A."/>
            <person name="Saw J.H."/>
            <person name="Jorgensen S.L."/>
            <person name="Zaremba-Niedzwiedzka K."/>
            <person name="Martijn J."/>
            <person name="Lind A.E."/>
            <person name="van Eijk R."/>
            <person name="Schleper C."/>
            <person name="Guy L."/>
            <person name="Ettema T.J."/>
        </authorList>
    </citation>
    <scope>NUCLEOTIDE SEQUENCE</scope>
</reference>
<name>A0A0F8X062_9ZZZZ</name>
<comment type="caution">
    <text evidence="1">The sequence shown here is derived from an EMBL/GenBank/DDBJ whole genome shotgun (WGS) entry which is preliminary data.</text>
</comment>
<evidence type="ECO:0000313" key="1">
    <source>
        <dbReference type="EMBL" id="KKK62293.1"/>
    </source>
</evidence>
<dbReference type="AlphaFoldDB" id="A0A0F8X062"/>
<protein>
    <submittedName>
        <fullName evidence="1">Uncharacterized protein</fullName>
    </submittedName>
</protein>
<organism evidence="1">
    <name type="scientific">marine sediment metagenome</name>
    <dbReference type="NCBI Taxonomy" id="412755"/>
    <lineage>
        <taxon>unclassified sequences</taxon>
        <taxon>metagenomes</taxon>
        <taxon>ecological metagenomes</taxon>
    </lineage>
</organism>
<gene>
    <name evidence="1" type="ORF">LCGC14_3005770</name>
</gene>
<dbReference type="EMBL" id="LAZR01062064">
    <property type="protein sequence ID" value="KKK62293.1"/>
    <property type="molecule type" value="Genomic_DNA"/>
</dbReference>
<feature type="non-terminal residue" evidence="1">
    <location>
        <position position="144"/>
    </location>
</feature>
<proteinExistence type="predicted"/>
<accession>A0A0F8X062</accession>